<dbReference type="InterPro" id="IPR029063">
    <property type="entry name" value="SAM-dependent_MTases_sf"/>
</dbReference>
<gene>
    <name evidence="2" type="ORF">KA717_18475</name>
</gene>
<keyword evidence="2" id="KW-0808">Transferase</keyword>
<dbReference type="Proteomes" id="UP001065613">
    <property type="component" value="Chromosome"/>
</dbReference>
<reference evidence="2" key="1">
    <citation type="submission" date="2021-04" db="EMBL/GenBank/DDBJ databases">
        <title>Genome sequence of Woronichinia naegeliana from Washington state freshwater lake bloom.</title>
        <authorList>
            <person name="Dreher T.W."/>
        </authorList>
    </citation>
    <scope>NUCLEOTIDE SEQUENCE</scope>
    <source>
        <strain evidence="2">WA131</strain>
    </source>
</reference>
<dbReference type="GO" id="GO:0008168">
    <property type="term" value="F:methyltransferase activity"/>
    <property type="evidence" value="ECO:0007669"/>
    <property type="project" value="UniProtKB-KW"/>
</dbReference>
<organism evidence="2">
    <name type="scientific">Woronichinia naegeliana WA131</name>
    <dbReference type="NCBI Taxonomy" id="2824559"/>
    <lineage>
        <taxon>Bacteria</taxon>
        <taxon>Bacillati</taxon>
        <taxon>Cyanobacteriota</taxon>
        <taxon>Cyanophyceae</taxon>
        <taxon>Synechococcales</taxon>
        <taxon>Coelosphaeriaceae</taxon>
        <taxon>Woronichinia</taxon>
    </lineage>
</organism>
<sequence length="137" mass="15158">MLAYLLPEIDSDRTGLCIDVGVGTFAFYCEIFAKLGFPTIAVEPLPVNKLRKLSQQYGITLIESCLSDQDGIQSLYLGSFAGLFNHNFNSLAADWFGSSRNFKPVSVLSLPTFIENIKAQKITILKLDIEGWEGCDL</sequence>
<dbReference type="KEGG" id="wna:KA717_18475"/>
<dbReference type="GO" id="GO:0032259">
    <property type="term" value="P:methylation"/>
    <property type="evidence" value="ECO:0007669"/>
    <property type="project" value="UniProtKB-KW"/>
</dbReference>
<accession>A0A977PYN5</accession>
<name>A0A977PYN5_9CYAN</name>
<dbReference type="Gene3D" id="3.40.50.150">
    <property type="entry name" value="Vaccinia Virus protein VP39"/>
    <property type="match status" value="1"/>
</dbReference>
<dbReference type="SUPFAM" id="SSF53335">
    <property type="entry name" value="S-adenosyl-L-methionine-dependent methyltransferases"/>
    <property type="match status" value="1"/>
</dbReference>
<keyword evidence="2" id="KW-0489">Methyltransferase</keyword>
<feature type="domain" description="Methyltransferase FkbM" evidence="1">
    <location>
        <begin position="27"/>
        <end position="133"/>
    </location>
</feature>
<proteinExistence type="predicted"/>
<evidence type="ECO:0000259" key="1">
    <source>
        <dbReference type="Pfam" id="PF05050"/>
    </source>
</evidence>
<evidence type="ECO:0000313" key="2">
    <source>
        <dbReference type="EMBL" id="UXE64286.1"/>
    </source>
</evidence>
<dbReference type="Pfam" id="PF05050">
    <property type="entry name" value="Methyltransf_21"/>
    <property type="match status" value="1"/>
</dbReference>
<dbReference type="AlphaFoldDB" id="A0A977PYN5"/>
<dbReference type="InterPro" id="IPR006342">
    <property type="entry name" value="FkbM_mtfrase"/>
</dbReference>
<dbReference type="EMBL" id="CP073041">
    <property type="protein sequence ID" value="UXE64286.1"/>
    <property type="molecule type" value="Genomic_DNA"/>
</dbReference>
<protein>
    <submittedName>
        <fullName evidence="2">FkbM family methyltransferase</fullName>
    </submittedName>
</protein>